<dbReference type="Pfam" id="PF13343">
    <property type="entry name" value="SBP_bac_6"/>
    <property type="match status" value="1"/>
</dbReference>
<evidence type="ECO:0000256" key="4">
    <source>
        <dbReference type="PIRSR" id="PIRSR002825-1"/>
    </source>
</evidence>
<name>A0A346XY94_9ACTN</name>
<dbReference type="AlphaFoldDB" id="A0A346XY94"/>
<dbReference type="GO" id="GO:0006826">
    <property type="term" value="P:iron ion transport"/>
    <property type="evidence" value="ECO:0007669"/>
    <property type="project" value="UniProtKB-KW"/>
</dbReference>
<evidence type="ECO:0000256" key="3">
    <source>
        <dbReference type="ARBA" id="ARBA00022729"/>
    </source>
</evidence>
<feature type="binding site" evidence="4">
    <location>
        <position position="226"/>
    </location>
    <ligand>
        <name>Fe cation</name>
        <dbReference type="ChEBI" id="CHEBI:24875"/>
    </ligand>
</feature>
<feature type="signal peptide" evidence="5">
    <location>
        <begin position="1"/>
        <end position="27"/>
    </location>
</feature>
<accession>A0A346XY94</accession>
<dbReference type="OrthoDB" id="9769567at2"/>
<keyword evidence="7" id="KW-1185">Reference proteome</keyword>
<dbReference type="GO" id="GO:0030288">
    <property type="term" value="C:outer membrane-bounded periplasmic space"/>
    <property type="evidence" value="ECO:0007669"/>
    <property type="project" value="TreeGrafter"/>
</dbReference>
<evidence type="ECO:0000313" key="6">
    <source>
        <dbReference type="EMBL" id="AXV07191.1"/>
    </source>
</evidence>
<dbReference type="RefSeq" id="WP_114591724.1">
    <property type="nucleotide sequence ID" value="NZ_CAXIBR010000030.1"/>
</dbReference>
<protein>
    <submittedName>
        <fullName evidence="6">Ferric iron ABC transporter, iron-binding protein</fullName>
    </submittedName>
</protein>
<dbReference type="Proteomes" id="UP000264006">
    <property type="component" value="Chromosome"/>
</dbReference>
<dbReference type="InterPro" id="IPR026045">
    <property type="entry name" value="Ferric-bd"/>
</dbReference>
<reference evidence="6 7" key="1">
    <citation type="submission" date="2018-09" db="EMBL/GenBank/DDBJ databases">
        <title>Complete genome sequence of Euzebya sp. DY32-46 isolated from seawater of Pacific Ocean.</title>
        <authorList>
            <person name="Xu L."/>
            <person name="Wu Y.-H."/>
            <person name="Xu X.-W."/>
        </authorList>
    </citation>
    <scope>NUCLEOTIDE SEQUENCE [LARGE SCALE GENOMIC DNA]</scope>
    <source>
        <strain evidence="6 7">DY32-46</strain>
    </source>
</reference>
<keyword evidence="2" id="KW-0410">Iron transport</keyword>
<dbReference type="PANTHER" id="PTHR30006:SF15">
    <property type="entry name" value="IRON-UTILIZATION PERIPLASMIC PROTEIN"/>
    <property type="match status" value="1"/>
</dbReference>
<evidence type="ECO:0000256" key="1">
    <source>
        <dbReference type="ARBA" id="ARBA00008520"/>
    </source>
</evidence>
<evidence type="ECO:0000256" key="5">
    <source>
        <dbReference type="SAM" id="SignalP"/>
    </source>
</evidence>
<dbReference type="KEGG" id="euz:DVS28_a2510"/>
<comment type="similarity">
    <text evidence="1">Belongs to the bacterial solute-binding protein 1 family.</text>
</comment>
<dbReference type="PROSITE" id="PS51257">
    <property type="entry name" value="PROKAR_LIPOPROTEIN"/>
    <property type="match status" value="1"/>
</dbReference>
<proteinExistence type="inferred from homology"/>
<dbReference type="Gene3D" id="3.40.190.10">
    <property type="entry name" value="Periplasmic binding protein-like II"/>
    <property type="match status" value="2"/>
</dbReference>
<dbReference type="PIRSF" id="PIRSF002825">
    <property type="entry name" value="CfbpA"/>
    <property type="match status" value="1"/>
</dbReference>
<dbReference type="GO" id="GO:0046872">
    <property type="term" value="F:metal ion binding"/>
    <property type="evidence" value="ECO:0007669"/>
    <property type="project" value="UniProtKB-KW"/>
</dbReference>
<keyword evidence="2" id="KW-0406">Ion transport</keyword>
<keyword evidence="4" id="KW-0479">Metal-binding</keyword>
<evidence type="ECO:0000313" key="7">
    <source>
        <dbReference type="Proteomes" id="UP000264006"/>
    </source>
</evidence>
<evidence type="ECO:0000256" key="2">
    <source>
        <dbReference type="ARBA" id="ARBA00022496"/>
    </source>
</evidence>
<gene>
    <name evidence="6" type="ORF">DVS28_a2510</name>
</gene>
<organism evidence="6 7">
    <name type="scientific">Euzebya pacifica</name>
    <dbReference type="NCBI Taxonomy" id="1608957"/>
    <lineage>
        <taxon>Bacteria</taxon>
        <taxon>Bacillati</taxon>
        <taxon>Actinomycetota</taxon>
        <taxon>Nitriliruptoria</taxon>
        <taxon>Euzebyales</taxon>
    </lineage>
</organism>
<keyword evidence="4" id="KW-0408">Iron</keyword>
<keyword evidence="3 5" id="KW-0732">Signal</keyword>
<dbReference type="SUPFAM" id="SSF53850">
    <property type="entry name" value="Periplasmic binding protein-like II"/>
    <property type="match status" value="1"/>
</dbReference>
<feature type="binding site" evidence="4">
    <location>
        <position position="227"/>
    </location>
    <ligand>
        <name>Fe cation</name>
        <dbReference type="ChEBI" id="CHEBI:24875"/>
    </ligand>
</feature>
<dbReference type="EMBL" id="CP031165">
    <property type="protein sequence ID" value="AXV07191.1"/>
    <property type="molecule type" value="Genomic_DNA"/>
</dbReference>
<dbReference type="PANTHER" id="PTHR30006">
    <property type="entry name" value="THIAMINE-BINDING PERIPLASMIC PROTEIN-RELATED"/>
    <property type="match status" value="1"/>
</dbReference>
<sequence length="340" mass="36248">MSRPTTSTRIVRVVLAAAMLLTLGACSTGGDDVVTIYSGRGSSLVNPILEQFAEETGISVEVRYGDSAELALLIQQEGDRTPADVFYSQSPGATGFLSGEGMLAPLPQETLDLVDERFRNADGLWVGVSGRQRVLVHNEDLVDPAELPESVFEILEPPLAGRVAVAPSNGSFQDFVTAMVQVEGEARTVEFLEGLVETGAPTYANNNAIVEAVGRGEVAMGLVNHYYNYRFLEEDPGLPSRNHLLAGDDIGALLIASPISVVEGTDQADEARQLVEFLLAAEAQTYFAEETFEYPLAVGVEPADGVPPLATLDVPPFDIDELGGGLEHTLELIRESGLAS</sequence>
<dbReference type="CDD" id="cd13543">
    <property type="entry name" value="PBP2_Fbp"/>
    <property type="match status" value="1"/>
</dbReference>
<keyword evidence="2" id="KW-0813">Transport</keyword>
<feature type="chain" id="PRO_5038771888" evidence="5">
    <location>
        <begin position="28"/>
        <end position="340"/>
    </location>
</feature>